<sequence>MLSLRRLLLFASLLSGVHCAVDDARCSAAPRTPIWPFKGQQLEAQPREKFIRGLLSRQDLTCDTGYGVCPDLSGCCPLGGQCCSDGGCCASGEYCLVGSGCCPNGETCVARASKTPTGAIAGGSVGGVVVLAIGIFTILRWRRNRNRNRTQPLPAPDTGTLVTPTPAEQKHGSQSAYFPPSAQPVVSTLPSSAFVMSLKPAAGYSQHEVVDAQPMPSNFHAPYSEPQVVYAATAAPTTISSPGGTQPTNNWSP</sequence>
<organism evidence="4 5">
    <name type="scientific">Mycena metata</name>
    <dbReference type="NCBI Taxonomy" id="1033252"/>
    <lineage>
        <taxon>Eukaryota</taxon>
        <taxon>Fungi</taxon>
        <taxon>Dikarya</taxon>
        <taxon>Basidiomycota</taxon>
        <taxon>Agaricomycotina</taxon>
        <taxon>Agaricomycetes</taxon>
        <taxon>Agaricomycetidae</taxon>
        <taxon>Agaricales</taxon>
        <taxon>Marasmiineae</taxon>
        <taxon>Mycenaceae</taxon>
        <taxon>Mycena</taxon>
    </lineage>
</organism>
<evidence type="ECO:0000256" key="3">
    <source>
        <dbReference type="SAM" id="SignalP"/>
    </source>
</evidence>
<name>A0AAD7DXF2_9AGAR</name>
<evidence type="ECO:0000313" key="4">
    <source>
        <dbReference type="EMBL" id="KAJ7702072.1"/>
    </source>
</evidence>
<keyword evidence="5" id="KW-1185">Reference proteome</keyword>
<keyword evidence="3" id="KW-0732">Signal</keyword>
<accession>A0AAD7DXF2</accession>
<keyword evidence="2" id="KW-0472">Membrane</keyword>
<keyword evidence="2" id="KW-1133">Transmembrane helix</keyword>
<gene>
    <name evidence="4" type="ORF">B0H16DRAFT_1483263</name>
</gene>
<keyword evidence="2" id="KW-0812">Transmembrane</keyword>
<dbReference type="AlphaFoldDB" id="A0AAD7DXF2"/>
<dbReference type="Proteomes" id="UP001215598">
    <property type="component" value="Unassembled WGS sequence"/>
</dbReference>
<proteinExistence type="predicted"/>
<protein>
    <submittedName>
        <fullName evidence="4">Uncharacterized protein</fullName>
    </submittedName>
</protein>
<comment type="caution">
    <text evidence="4">The sequence shown here is derived from an EMBL/GenBank/DDBJ whole genome shotgun (WGS) entry which is preliminary data.</text>
</comment>
<evidence type="ECO:0000313" key="5">
    <source>
        <dbReference type="Proteomes" id="UP001215598"/>
    </source>
</evidence>
<reference evidence="4" key="1">
    <citation type="submission" date="2023-03" db="EMBL/GenBank/DDBJ databases">
        <title>Massive genome expansion in bonnet fungi (Mycena s.s.) driven by repeated elements and novel gene families across ecological guilds.</title>
        <authorList>
            <consortium name="Lawrence Berkeley National Laboratory"/>
            <person name="Harder C.B."/>
            <person name="Miyauchi S."/>
            <person name="Viragh M."/>
            <person name="Kuo A."/>
            <person name="Thoen E."/>
            <person name="Andreopoulos B."/>
            <person name="Lu D."/>
            <person name="Skrede I."/>
            <person name="Drula E."/>
            <person name="Henrissat B."/>
            <person name="Morin E."/>
            <person name="Kohler A."/>
            <person name="Barry K."/>
            <person name="LaButti K."/>
            <person name="Morin E."/>
            <person name="Salamov A."/>
            <person name="Lipzen A."/>
            <person name="Mereny Z."/>
            <person name="Hegedus B."/>
            <person name="Baldrian P."/>
            <person name="Stursova M."/>
            <person name="Weitz H."/>
            <person name="Taylor A."/>
            <person name="Grigoriev I.V."/>
            <person name="Nagy L.G."/>
            <person name="Martin F."/>
            <person name="Kauserud H."/>
        </authorList>
    </citation>
    <scope>NUCLEOTIDE SEQUENCE</scope>
    <source>
        <strain evidence="4">CBHHK182m</strain>
    </source>
</reference>
<dbReference type="EMBL" id="JARKIB010000520">
    <property type="protein sequence ID" value="KAJ7702072.1"/>
    <property type="molecule type" value="Genomic_DNA"/>
</dbReference>
<evidence type="ECO:0000256" key="2">
    <source>
        <dbReference type="SAM" id="Phobius"/>
    </source>
</evidence>
<feature type="region of interest" description="Disordered" evidence="1">
    <location>
        <begin position="147"/>
        <end position="178"/>
    </location>
</feature>
<feature type="chain" id="PRO_5042266722" evidence="3">
    <location>
        <begin position="20"/>
        <end position="253"/>
    </location>
</feature>
<feature type="signal peptide" evidence="3">
    <location>
        <begin position="1"/>
        <end position="19"/>
    </location>
</feature>
<feature type="transmembrane region" description="Helical" evidence="2">
    <location>
        <begin position="118"/>
        <end position="139"/>
    </location>
</feature>
<evidence type="ECO:0000256" key="1">
    <source>
        <dbReference type="SAM" id="MobiDB-lite"/>
    </source>
</evidence>